<dbReference type="SUPFAM" id="SSF52540">
    <property type="entry name" value="P-loop containing nucleoside triphosphate hydrolases"/>
    <property type="match status" value="1"/>
</dbReference>
<dbReference type="GO" id="GO:0005525">
    <property type="term" value="F:GTP binding"/>
    <property type="evidence" value="ECO:0007669"/>
    <property type="project" value="InterPro"/>
</dbReference>
<dbReference type="GO" id="GO:0002098">
    <property type="term" value="P:tRNA wobble uridine modification"/>
    <property type="evidence" value="ECO:0007669"/>
    <property type="project" value="TreeGrafter"/>
</dbReference>
<dbReference type="AlphaFoldDB" id="X1NS05"/>
<dbReference type="GO" id="GO:0030488">
    <property type="term" value="P:tRNA methylation"/>
    <property type="evidence" value="ECO:0007669"/>
    <property type="project" value="TreeGrafter"/>
</dbReference>
<dbReference type="InterPro" id="IPR027417">
    <property type="entry name" value="P-loop_NTPase"/>
</dbReference>
<accession>X1NS05</accession>
<dbReference type="Pfam" id="PF01926">
    <property type="entry name" value="MMR_HSR1"/>
    <property type="match status" value="1"/>
</dbReference>
<proteinExistence type="predicted"/>
<gene>
    <name evidence="2" type="ORF">S06H3_26518</name>
</gene>
<organism evidence="2">
    <name type="scientific">marine sediment metagenome</name>
    <dbReference type="NCBI Taxonomy" id="412755"/>
    <lineage>
        <taxon>unclassified sequences</taxon>
        <taxon>metagenomes</taxon>
        <taxon>ecological metagenomes</taxon>
    </lineage>
</organism>
<dbReference type="PANTHER" id="PTHR42714">
    <property type="entry name" value="TRNA MODIFICATION GTPASE GTPBP3"/>
    <property type="match status" value="1"/>
</dbReference>
<name>X1NS05_9ZZZZ</name>
<dbReference type="EMBL" id="BARV01015333">
    <property type="protein sequence ID" value="GAI29565.1"/>
    <property type="molecule type" value="Genomic_DNA"/>
</dbReference>
<evidence type="ECO:0000313" key="2">
    <source>
        <dbReference type="EMBL" id="GAI29565.1"/>
    </source>
</evidence>
<reference evidence="2" key="1">
    <citation type="journal article" date="2014" name="Front. Microbiol.">
        <title>High frequency of phylogenetically diverse reductive dehalogenase-homologous genes in deep subseafloor sedimentary metagenomes.</title>
        <authorList>
            <person name="Kawai M."/>
            <person name="Futagami T."/>
            <person name="Toyoda A."/>
            <person name="Takaki Y."/>
            <person name="Nishi S."/>
            <person name="Hori S."/>
            <person name="Arai W."/>
            <person name="Tsubouchi T."/>
            <person name="Morono Y."/>
            <person name="Uchiyama I."/>
            <person name="Ito T."/>
            <person name="Fujiyama A."/>
            <person name="Inagaki F."/>
            <person name="Takami H."/>
        </authorList>
    </citation>
    <scope>NUCLEOTIDE SEQUENCE</scope>
    <source>
        <strain evidence="2">Expedition CK06-06</strain>
    </source>
</reference>
<protein>
    <recommendedName>
        <fullName evidence="1">G domain-containing protein</fullName>
    </recommendedName>
</protein>
<dbReference type="Gene3D" id="3.40.50.300">
    <property type="entry name" value="P-loop containing nucleotide triphosphate hydrolases"/>
    <property type="match status" value="1"/>
</dbReference>
<sequence length="98" mass="11443">MEEILYVEGIPLILVDTAGIRKTKSTIEKIGVERSLKHINEAELVLLVLDGNRRIEKMDLEIIKKIERKKTICCINKVDLKQNLEMERIRKHLRIPVI</sequence>
<evidence type="ECO:0000259" key="1">
    <source>
        <dbReference type="Pfam" id="PF01926"/>
    </source>
</evidence>
<dbReference type="InterPro" id="IPR006073">
    <property type="entry name" value="GTP-bd"/>
</dbReference>
<dbReference type="PANTHER" id="PTHR42714:SF2">
    <property type="entry name" value="TRNA MODIFICATION GTPASE GTPBP3, MITOCHONDRIAL"/>
    <property type="match status" value="1"/>
</dbReference>
<comment type="caution">
    <text evidence="2">The sequence shown here is derived from an EMBL/GenBank/DDBJ whole genome shotgun (WGS) entry which is preliminary data.</text>
</comment>
<dbReference type="GO" id="GO:0005829">
    <property type="term" value="C:cytosol"/>
    <property type="evidence" value="ECO:0007669"/>
    <property type="project" value="TreeGrafter"/>
</dbReference>
<feature type="domain" description="G" evidence="1">
    <location>
        <begin position="6"/>
        <end position="77"/>
    </location>
</feature>